<dbReference type="Proteomes" id="UP001427805">
    <property type="component" value="Unassembled WGS sequence"/>
</dbReference>
<name>A0ABV0BEG0_9SPHN</name>
<evidence type="ECO:0000313" key="2">
    <source>
        <dbReference type="Proteomes" id="UP001427805"/>
    </source>
</evidence>
<proteinExistence type="predicted"/>
<dbReference type="InterPro" id="IPR010836">
    <property type="entry name" value="SapC"/>
</dbReference>
<reference evidence="1 2" key="1">
    <citation type="submission" date="2024-05" db="EMBL/GenBank/DDBJ databases">
        <title>Sphingomonas sp. HF-S3 16S ribosomal RNA gene Genome sequencing and assembly.</title>
        <authorList>
            <person name="Lee H."/>
        </authorList>
    </citation>
    <scope>NUCLEOTIDE SEQUENCE [LARGE SCALE GENOMIC DNA]</scope>
    <source>
        <strain evidence="1 2">HF-S3</strain>
    </source>
</reference>
<gene>
    <name evidence="1" type="ORF">TPR58_17730</name>
</gene>
<keyword evidence="2" id="KW-1185">Reference proteome</keyword>
<organism evidence="1 2">
    <name type="scientific">Sphingomonas rustica</name>
    <dbReference type="NCBI Taxonomy" id="3103142"/>
    <lineage>
        <taxon>Bacteria</taxon>
        <taxon>Pseudomonadati</taxon>
        <taxon>Pseudomonadota</taxon>
        <taxon>Alphaproteobacteria</taxon>
        <taxon>Sphingomonadales</taxon>
        <taxon>Sphingomonadaceae</taxon>
        <taxon>Sphingomonas</taxon>
    </lineage>
</organism>
<evidence type="ECO:0000313" key="1">
    <source>
        <dbReference type="EMBL" id="MEN3749021.1"/>
    </source>
</evidence>
<sequence>MASAPQPQPLPLFYNDLQPLSSQVHADWRVRPTDRAKFLANHHAIPLTVEEFPQAQRFMPIIFSSGPDAVPLALFGLNEGVNVFFDEEGQLTQVIRDEQGTIIESSFYVPAYIRRYPYLLARLQPNSEELSLCFDPTADTIGAFEEGDKLFEGDQPSELTKAILEFNRQFEEAGQRTAQFVKELQDLDLLMEGEVSIQADGASQPFVYRGFSMVNEEKLNQLRGDQLRKIVQSGMLPLIYAHLFSLSQIREVFARQQRMGKIVGPQLVNPA</sequence>
<protein>
    <submittedName>
        <fullName evidence="1">SapC family protein</fullName>
    </submittedName>
</protein>
<dbReference type="EMBL" id="JBDIZK010000011">
    <property type="protein sequence ID" value="MEN3749021.1"/>
    <property type="molecule type" value="Genomic_DNA"/>
</dbReference>
<comment type="caution">
    <text evidence="1">The sequence shown here is derived from an EMBL/GenBank/DDBJ whole genome shotgun (WGS) entry which is preliminary data.</text>
</comment>
<accession>A0ABV0BEG0</accession>
<dbReference type="RefSeq" id="WP_346248061.1">
    <property type="nucleotide sequence ID" value="NZ_JBDIZK010000011.1"/>
</dbReference>
<dbReference type="Pfam" id="PF07277">
    <property type="entry name" value="SapC"/>
    <property type="match status" value="1"/>
</dbReference>